<dbReference type="CDD" id="cd07737">
    <property type="entry name" value="YcbL-like_MBL-fold"/>
    <property type="match status" value="1"/>
</dbReference>
<dbReference type="GO" id="GO:0046872">
    <property type="term" value="F:metal ion binding"/>
    <property type="evidence" value="ECO:0007669"/>
    <property type="project" value="UniProtKB-KW"/>
</dbReference>
<keyword evidence="3 6" id="KW-0378">Hydrolase</keyword>
<dbReference type="PANTHER" id="PTHR46233">
    <property type="entry name" value="HYDROXYACYLGLUTATHIONE HYDROLASE GLOC"/>
    <property type="match status" value="1"/>
</dbReference>
<dbReference type="SMART" id="SM00849">
    <property type="entry name" value="Lactamase_B"/>
    <property type="match status" value="1"/>
</dbReference>
<dbReference type="GO" id="GO:0016787">
    <property type="term" value="F:hydrolase activity"/>
    <property type="evidence" value="ECO:0007669"/>
    <property type="project" value="UniProtKB-KW"/>
</dbReference>
<gene>
    <name evidence="6" type="ORF">FLL45_02800</name>
</gene>
<evidence type="ECO:0000313" key="7">
    <source>
        <dbReference type="Proteomes" id="UP000317839"/>
    </source>
</evidence>
<keyword evidence="2" id="KW-0479">Metal-binding</keyword>
<dbReference type="InterPro" id="IPR051453">
    <property type="entry name" value="MBL_Glyoxalase_II"/>
</dbReference>
<dbReference type="AlphaFoldDB" id="A0A545TI64"/>
<evidence type="ECO:0000256" key="3">
    <source>
        <dbReference type="ARBA" id="ARBA00022801"/>
    </source>
</evidence>
<proteinExistence type="predicted"/>
<keyword evidence="7" id="KW-1185">Reference proteome</keyword>
<evidence type="ECO:0000259" key="5">
    <source>
        <dbReference type="SMART" id="SM00849"/>
    </source>
</evidence>
<comment type="caution">
    <text evidence="6">The sequence shown here is derived from an EMBL/GenBank/DDBJ whole genome shotgun (WGS) entry which is preliminary data.</text>
</comment>
<evidence type="ECO:0000256" key="2">
    <source>
        <dbReference type="ARBA" id="ARBA00022723"/>
    </source>
</evidence>
<dbReference type="PANTHER" id="PTHR46233:SF3">
    <property type="entry name" value="HYDROXYACYLGLUTATHIONE HYDROLASE GLOC"/>
    <property type="match status" value="1"/>
</dbReference>
<accession>A0A545TI64</accession>
<organism evidence="6 7">
    <name type="scientific">Aliikangiella marina</name>
    <dbReference type="NCBI Taxonomy" id="1712262"/>
    <lineage>
        <taxon>Bacteria</taxon>
        <taxon>Pseudomonadati</taxon>
        <taxon>Pseudomonadota</taxon>
        <taxon>Gammaproteobacteria</taxon>
        <taxon>Oceanospirillales</taxon>
        <taxon>Pleioneaceae</taxon>
        <taxon>Aliikangiella</taxon>
    </lineage>
</organism>
<dbReference type="EMBL" id="VIKR01000001">
    <property type="protein sequence ID" value="TQV76898.1"/>
    <property type="molecule type" value="Genomic_DNA"/>
</dbReference>
<name>A0A545TI64_9GAMM</name>
<dbReference type="SUPFAM" id="SSF56281">
    <property type="entry name" value="Metallo-hydrolase/oxidoreductase"/>
    <property type="match status" value="1"/>
</dbReference>
<comment type="cofactor">
    <cofactor evidence="1">
        <name>Zn(2+)</name>
        <dbReference type="ChEBI" id="CHEBI:29105"/>
    </cofactor>
</comment>
<reference evidence="6 7" key="1">
    <citation type="submission" date="2019-06" db="EMBL/GenBank/DDBJ databases">
        <title>Draft genome of Aliikangiella marina GYP-15.</title>
        <authorList>
            <person name="Wang G."/>
        </authorList>
    </citation>
    <scope>NUCLEOTIDE SEQUENCE [LARGE SCALE GENOMIC DNA]</scope>
    <source>
        <strain evidence="6 7">GYP-15</strain>
    </source>
</reference>
<sequence>MALRVEIITVTPFQQNCSLIWCDKTQIGAVVDPGGDIDKIIQAIDHFKVQVSKILLTHGHLDHAGGAHDLAEALKVKIIGPHKEDLFWLEGIEKQGQSYGFSGAKVCYPDEWLEGGEEVSVGDEKLTVLFCPGHTPGHVVFYHAASKLAFVGDVLFKGSIGRTDFPRGDFDTLINSITTQLWPLGKETRFVSGHGGISDFASERLSNPYVSDAKLGISS</sequence>
<dbReference type="InterPro" id="IPR001279">
    <property type="entry name" value="Metallo-B-lactamas"/>
</dbReference>
<protein>
    <submittedName>
        <fullName evidence="6">MBL fold metallo-hydrolase</fullName>
    </submittedName>
</protein>
<evidence type="ECO:0000256" key="1">
    <source>
        <dbReference type="ARBA" id="ARBA00001947"/>
    </source>
</evidence>
<dbReference type="Gene3D" id="3.60.15.10">
    <property type="entry name" value="Ribonuclease Z/Hydroxyacylglutathione hydrolase-like"/>
    <property type="match status" value="1"/>
</dbReference>
<feature type="domain" description="Metallo-beta-lactamase" evidence="5">
    <location>
        <begin position="14"/>
        <end position="194"/>
    </location>
</feature>
<keyword evidence="4" id="KW-0862">Zinc</keyword>
<evidence type="ECO:0000313" key="6">
    <source>
        <dbReference type="EMBL" id="TQV76898.1"/>
    </source>
</evidence>
<evidence type="ECO:0000256" key="4">
    <source>
        <dbReference type="ARBA" id="ARBA00022833"/>
    </source>
</evidence>
<dbReference type="InterPro" id="IPR036866">
    <property type="entry name" value="RibonucZ/Hydroxyglut_hydro"/>
</dbReference>
<dbReference type="Pfam" id="PF00753">
    <property type="entry name" value="Lactamase_B"/>
    <property type="match status" value="1"/>
</dbReference>
<dbReference type="Proteomes" id="UP000317839">
    <property type="component" value="Unassembled WGS sequence"/>
</dbReference>
<dbReference type="OrthoDB" id="9802991at2"/>
<dbReference type="RefSeq" id="WP_142888258.1">
    <property type="nucleotide sequence ID" value="NZ_VIKR01000001.1"/>
</dbReference>